<keyword evidence="2" id="KW-0732">Signal</keyword>
<keyword evidence="1" id="KW-1133">Transmembrane helix</keyword>
<proteinExistence type="predicted"/>
<dbReference type="EMBL" id="LR877147">
    <property type="protein sequence ID" value="CAD2214408.1"/>
    <property type="molecule type" value="Genomic_DNA"/>
</dbReference>
<keyword evidence="1" id="KW-0472">Membrane</keyword>
<dbReference type="OrthoDB" id="19903at2759"/>
<feature type="chain" id="PRO_5028910725" evidence="2">
    <location>
        <begin position="21"/>
        <end position="350"/>
    </location>
</feature>
<dbReference type="VEuPathDB" id="TriTrypDB:ADEAN_000185400"/>
<keyword evidence="1" id="KW-0812">Transmembrane</keyword>
<protein>
    <submittedName>
        <fullName evidence="3">Uncharacterized protein</fullName>
    </submittedName>
</protein>
<reference evidence="3 4" key="1">
    <citation type="submission" date="2020-08" db="EMBL/GenBank/DDBJ databases">
        <authorList>
            <person name="Newling K."/>
            <person name="Davey J."/>
            <person name="Forrester S."/>
        </authorList>
    </citation>
    <scope>NUCLEOTIDE SEQUENCE [LARGE SCALE GENOMIC DNA]</scope>
    <source>
        <strain evidence="4">Crithidia deanei Carvalho (ATCC PRA-265)</strain>
    </source>
</reference>
<evidence type="ECO:0000313" key="4">
    <source>
        <dbReference type="Proteomes" id="UP000515908"/>
    </source>
</evidence>
<name>A0A7G2C3N8_9TRYP</name>
<evidence type="ECO:0000256" key="1">
    <source>
        <dbReference type="SAM" id="Phobius"/>
    </source>
</evidence>
<evidence type="ECO:0000313" key="3">
    <source>
        <dbReference type="EMBL" id="CAD2214408.1"/>
    </source>
</evidence>
<feature type="signal peptide" evidence="2">
    <location>
        <begin position="1"/>
        <end position="20"/>
    </location>
</feature>
<evidence type="ECO:0000256" key="2">
    <source>
        <dbReference type="SAM" id="SignalP"/>
    </source>
</evidence>
<dbReference type="Proteomes" id="UP000515908">
    <property type="component" value="Chromosome 03"/>
</dbReference>
<feature type="transmembrane region" description="Helical" evidence="1">
    <location>
        <begin position="310"/>
        <end position="334"/>
    </location>
</feature>
<keyword evidence="4" id="KW-1185">Reference proteome</keyword>
<dbReference type="AlphaFoldDB" id="A0A7G2C3N8"/>
<gene>
    <name evidence="3" type="ORF">ADEAN_000185400</name>
</gene>
<accession>A0A7G2C3N8</accession>
<organism evidence="3 4">
    <name type="scientific">Angomonas deanei</name>
    <dbReference type="NCBI Taxonomy" id="59799"/>
    <lineage>
        <taxon>Eukaryota</taxon>
        <taxon>Discoba</taxon>
        <taxon>Euglenozoa</taxon>
        <taxon>Kinetoplastea</taxon>
        <taxon>Metakinetoplastina</taxon>
        <taxon>Trypanosomatida</taxon>
        <taxon>Trypanosomatidae</taxon>
        <taxon>Strigomonadinae</taxon>
        <taxon>Angomonas</taxon>
    </lineage>
</organism>
<sequence>MSYLSVLFAALLLTISLCRGENCYGDHCASCTERGDCVKCEEGYYKSDGECYPNIPNCVVHSYFGQGCLHCKNGYVVSEDGMSCDFFISIPNCDSLQAWSRECEECCCGLVTSSDALSCVNRTTVEHCVRYQSNSVRCEECSDGLTISEDGLHCHNCSTVELCQYCDASDRCTECGWHLHTIGGISYFEKYSLGTDTDGSQVCVKKVENCKTYAHNGTCAECWEDHLLQGNTCTFVYYPTCISRDLYGRCEACKGGLEVSTSGYSCVTCNVKDCLSCYRNDMCGQYVWSDDRFLCDDGHCVERVKLQQNFPLTLAVIVVVVALLVVSQCVRCCVCLARRRRGEETQALLV</sequence>